<keyword evidence="4" id="KW-0689">Ribosomal protein</keyword>
<evidence type="ECO:0000313" key="4">
    <source>
        <dbReference type="EMBL" id="QBM86192.1"/>
    </source>
</evidence>
<feature type="domain" description="Ribosomal protein/NADH dehydrogenase" evidence="3">
    <location>
        <begin position="63"/>
        <end position="117"/>
    </location>
</feature>
<protein>
    <submittedName>
        <fullName evidence="4">Large subunit ribosomal protein MRP49</fullName>
    </submittedName>
</protein>
<accession>A0A4P6XFN1</accession>
<dbReference type="Proteomes" id="UP000292447">
    <property type="component" value="Chromosome I"/>
</dbReference>
<keyword evidence="5" id="KW-1185">Reference proteome</keyword>
<sequence>MAKGPLKEYLKGLPGHKILRQIARLNLISGDATTAYRFPSNIKKVEIISMKKAINRRFVGLNQFRKWNLPTLKFHNDDVDFVVTRVSPVLPLEFPKVPCVVRVHKDGGEVKDIDCDGTGHGGILKKLIAATNAERVPHSENPAIPLPKVRLQ</sequence>
<dbReference type="GO" id="GO:0005840">
    <property type="term" value="C:ribosome"/>
    <property type="evidence" value="ECO:0007669"/>
    <property type="project" value="UniProtKB-KW"/>
</dbReference>
<keyword evidence="2" id="KW-0496">Mitochondrion</keyword>
<evidence type="ECO:0000313" key="5">
    <source>
        <dbReference type="Proteomes" id="UP000292447"/>
    </source>
</evidence>
<dbReference type="InterPro" id="IPR007741">
    <property type="entry name" value="Ribosomal_mL43/mS25/NADH_DH"/>
</dbReference>
<proteinExistence type="predicted"/>
<name>A0A4P6XFN1_9ASCO</name>
<dbReference type="EMBL" id="CP034456">
    <property type="protein sequence ID" value="QBM86192.1"/>
    <property type="molecule type" value="Genomic_DNA"/>
</dbReference>
<evidence type="ECO:0000259" key="3">
    <source>
        <dbReference type="Pfam" id="PF05047"/>
    </source>
</evidence>
<dbReference type="GO" id="GO:0005739">
    <property type="term" value="C:mitochondrion"/>
    <property type="evidence" value="ECO:0007669"/>
    <property type="project" value="UniProtKB-SubCell"/>
</dbReference>
<dbReference type="Pfam" id="PF05047">
    <property type="entry name" value="L51_S25_CI-B8"/>
    <property type="match status" value="1"/>
</dbReference>
<evidence type="ECO:0000256" key="1">
    <source>
        <dbReference type="ARBA" id="ARBA00004173"/>
    </source>
</evidence>
<comment type="subcellular location">
    <subcellularLocation>
        <location evidence="1">Mitochondrion</location>
    </subcellularLocation>
</comment>
<organism evidence="4 5">
    <name type="scientific">Metschnikowia aff. pulcherrima</name>
    <dbReference type="NCBI Taxonomy" id="2163413"/>
    <lineage>
        <taxon>Eukaryota</taxon>
        <taxon>Fungi</taxon>
        <taxon>Dikarya</taxon>
        <taxon>Ascomycota</taxon>
        <taxon>Saccharomycotina</taxon>
        <taxon>Pichiomycetes</taxon>
        <taxon>Metschnikowiaceae</taxon>
        <taxon>Metschnikowia</taxon>
    </lineage>
</organism>
<dbReference type="STRING" id="2163413.A0A4P6XFN1"/>
<gene>
    <name evidence="4" type="primary">MPUL0A08280</name>
    <name evidence="4" type="ORF">METSCH_A08280</name>
</gene>
<dbReference type="AlphaFoldDB" id="A0A4P6XFN1"/>
<keyword evidence="4" id="KW-0687">Ribonucleoprotein</keyword>
<evidence type="ECO:0000256" key="2">
    <source>
        <dbReference type="ARBA" id="ARBA00023128"/>
    </source>
</evidence>
<reference evidence="5" key="1">
    <citation type="submission" date="2019-03" db="EMBL/GenBank/DDBJ databases">
        <title>Snf2 controls pulcherriminic acid biosynthesis and connects pigmentation and antifungal activity of the yeast Metschnikowia pulcherrima.</title>
        <authorList>
            <person name="Gore-Lloyd D."/>
            <person name="Sumann I."/>
            <person name="Brachmann A.O."/>
            <person name="Schneeberger K."/>
            <person name="Ortiz-Merino R.A."/>
            <person name="Moreno-Beltran M."/>
            <person name="Schlaefli M."/>
            <person name="Kirner P."/>
            <person name="Santos Kron A."/>
            <person name="Wolfe K.H."/>
            <person name="Piel J."/>
            <person name="Ahrens C.H."/>
            <person name="Henk D."/>
            <person name="Freimoser F.M."/>
        </authorList>
    </citation>
    <scope>NUCLEOTIDE SEQUENCE [LARGE SCALE GENOMIC DNA]</scope>
    <source>
        <strain evidence="5">APC 1.2</strain>
    </source>
</reference>